<dbReference type="EMBL" id="GGEC01022316">
    <property type="protein sequence ID" value="MBX02800.1"/>
    <property type="molecule type" value="Transcribed_RNA"/>
</dbReference>
<sequence length="85" mass="9555">MQLESCFKRHGFGFALLIQISFAAIFSFARMVGGPYLTCVTLTANNPIIIKAMAVGLQLVSAFWFYKIARMVKYKIAKWTSKKAV</sequence>
<evidence type="ECO:0000313" key="8">
    <source>
        <dbReference type="EMBL" id="MBX02800.1"/>
    </source>
</evidence>
<comment type="subcellular location">
    <subcellularLocation>
        <location evidence="1">Membrane</location>
        <topology evidence="1">Multi-pass membrane protein</topology>
    </subcellularLocation>
</comment>
<accession>A0A2P2KAS0</accession>
<dbReference type="InterPro" id="IPR006634">
    <property type="entry name" value="TLC-dom"/>
</dbReference>
<protein>
    <recommendedName>
        <fullName evidence="7">TLC domain-containing protein</fullName>
    </recommendedName>
</protein>
<organism evidence="8">
    <name type="scientific">Rhizophora mucronata</name>
    <name type="common">Asiatic mangrove</name>
    <dbReference type="NCBI Taxonomy" id="61149"/>
    <lineage>
        <taxon>Eukaryota</taxon>
        <taxon>Viridiplantae</taxon>
        <taxon>Streptophyta</taxon>
        <taxon>Embryophyta</taxon>
        <taxon>Tracheophyta</taxon>
        <taxon>Spermatophyta</taxon>
        <taxon>Magnoliopsida</taxon>
        <taxon>eudicotyledons</taxon>
        <taxon>Gunneridae</taxon>
        <taxon>Pentapetalae</taxon>
        <taxon>rosids</taxon>
        <taxon>fabids</taxon>
        <taxon>Malpighiales</taxon>
        <taxon>Rhizophoraceae</taxon>
        <taxon>Rhizophora</taxon>
    </lineage>
</organism>
<dbReference type="PROSITE" id="PS50922">
    <property type="entry name" value="TLC"/>
    <property type="match status" value="1"/>
</dbReference>
<keyword evidence="4 5" id="KW-0472">Membrane</keyword>
<evidence type="ECO:0000256" key="1">
    <source>
        <dbReference type="ARBA" id="ARBA00004141"/>
    </source>
</evidence>
<evidence type="ECO:0000256" key="6">
    <source>
        <dbReference type="SAM" id="Phobius"/>
    </source>
</evidence>
<evidence type="ECO:0000256" key="2">
    <source>
        <dbReference type="ARBA" id="ARBA00022692"/>
    </source>
</evidence>
<dbReference type="PANTHER" id="PTHR31898:SF1">
    <property type="entry name" value="TLC DOMAIN-CONTAINING PROTEIN 5"/>
    <property type="match status" value="1"/>
</dbReference>
<feature type="transmembrane region" description="Helical" evidence="6">
    <location>
        <begin position="48"/>
        <end position="66"/>
    </location>
</feature>
<proteinExistence type="predicted"/>
<name>A0A2P2KAS0_RHIMU</name>
<dbReference type="AlphaFoldDB" id="A0A2P2KAS0"/>
<evidence type="ECO:0000256" key="4">
    <source>
        <dbReference type="ARBA" id="ARBA00023136"/>
    </source>
</evidence>
<keyword evidence="3 6" id="KW-1133">Transmembrane helix</keyword>
<reference evidence="8" key="1">
    <citation type="submission" date="2018-02" db="EMBL/GenBank/DDBJ databases">
        <title>Rhizophora mucronata_Transcriptome.</title>
        <authorList>
            <person name="Meera S.P."/>
            <person name="Sreeshan A."/>
            <person name="Augustine A."/>
        </authorList>
    </citation>
    <scope>NUCLEOTIDE SEQUENCE</scope>
    <source>
        <tissue evidence="8">Leaf</tissue>
    </source>
</reference>
<feature type="transmembrane region" description="Helical" evidence="6">
    <location>
        <begin position="12"/>
        <end position="33"/>
    </location>
</feature>
<evidence type="ECO:0000256" key="3">
    <source>
        <dbReference type="ARBA" id="ARBA00022989"/>
    </source>
</evidence>
<keyword evidence="2 5" id="KW-0812">Transmembrane</keyword>
<evidence type="ECO:0000256" key="5">
    <source>
        <dbReference type="PROSITE-ProRule" id="PRU00205"/>
    </source>
</evidence>
<dbReference type="PANTHER" id="PTHR31898">
    <property type="entry name" value="TRANSMEMBRANE PROTEIN 136"/>
    <property type="match status" value="1"/>
</dbReference>
<evidence type="ECO:0000259" key="7">
    <source>
        <dbReference type="PROSITE" id="PS50922"/>
    </source>
</evidence>
<dbReference type="GO" id="GO:0016020">
    <property type="term" value="C:membrane"/>
    <property type="evidence" value="ECO:0007669"/>
    <property type="project" value="UniProtKB-SubCell"/>
</dbReference>
<feature type="domain" description="TLC" evidence="7">
    <location>
        <begin position="1"/>
        <end position="77"/>
    </location>
</feature>
<dbReference type="InterPro" id="IPR042512">
    <property type="entry name" value="TLCD5"/>
</dbReference>